<feature type="signal peptide" evidence="1">
    <location>
        <begin position="1"/>
        <end position="21"/>
    </location>
</feature>
<dbReference type="AlphaFoldDB" id="A0A5B0Q4I7"/>
<evidence type="ECO:0008006" key="6">
    <source>
        <dbReference type="Google" id="ProtNLM"/>
    </source>
</evidence>
<dbReference type="OrthoDB" id="10285135at2759"/>
<evidence type="ECO:0000256" key="1">
    <source>
        <dbReference type="SAM" id="SignalP"/>
    </source>
</evidence>
<evidence type="ECO:0000313" key="4">
    <source>
        <dbReference type="Proteomes" id="UP000324748"/>
    </source>
</evidence>
<dbReference type="Proteomes" id="UP000325313">
    <property type="component" value="Unassembled WGS sequence"/>
</dbReference>
<gene>
    <name evidence="2" type="ORF">PGT21_030043</name>
    <name evidence="3" type="ORF">PGTUg99_023582</name>
</gene>
<protein>
    <recommendedName>
        <fullName evidence="6">Hydrophobin</fullName>
    </recommendedName>
</protein>
<name>A0A5B0Q4I7_PUCGR</name>
<comment type="caution">
    <text evidence="3">The sequence shown here is derived from an EMBL/GenBank/DDBJ whole genome shotgun (WGS) entry which is preliminary data.</text>
</comment>
<dbReference type="EMBL" id="VDEP01000306">
    <property type="protein sequence ID" value="KAA1108012.1"/>
    <property type="molecule type" value="Genomic_DNA"/>
</dbReference>
<organism evidence="3 5">
    <name type="scientific">Puccinia graminis f. sp. tritici</name>
    <dbReference type="NCBI Taxonomy" id="56615"/>
    <lineage>
        <taxon>Eukaryota</taxon>
        <taxon>Fungi</taxon>
        <taxon>Dikarya</taxon>
        <taxon>Basidiomycota</taxon>
        <taxon>Pucciniomycotina</taxon>
        <taxon>Pucciniomycetes</taxon>
        <taxon>Pucciniales</taxon>
        <taxon>Pucciniaceae</taxon>
        <taxon>Puccinia</taxon>
    </lineage>
</organism>
<proteinExistence type="predicted"/>
<reference evidence="4 5" key="1">
    <citation type="submission" date="2019-05" db="EMBL/GenBank/DDBJ databases">
        <title>Emergence of the Ug99 lineage of the wheat stem rust pathogen through somatic hybridization.</title>
        <authorList>
            <person name="Li F."/>
            <person name="Upadhyaya N.M."/>
            <person name="Sperschneider J."/>
            <person name="Matny O."/>
            <person name="Nguyen-Phuc H."/>
            <person name="Mago R."/>
            <person name="Raley C."/>
            <person name="Miller M.E."/>
            <person name="Silverstein K.A.T."/>
            <person name="Henningsen E."/>
            <person name="Hirsch C.D."/>
            <person name="Visser B."/>
            <person name="Pretorius Z.A."/>
            <person name="Steffenson B.J."/>
            <person name="Schwessinger B."/>
            <person name="Dodds P.N."/>
            <person name="Figueroa M."/>
        </authorList>
    </citation>
    <scope>NUCLEOTIDE SEQUENCE [LARGE SCALE GENOMIC DNA]</scope>
    <source>
        <strain evidence="2">21-0</strain>
        <strain evidence="3 5">Ug99</strain>
    </source>
</reference>
<evidence type="ECO:0000313" key="3">
    <source>
        <dbReference type="EMBL" id="KAA1108012.1"/>
    </source>
</evidence>
<keyword evidence="4" id="KW-1185">Reference proteome</keyword>
<dbReference type="Proteomes" id="UP000324748">
    <property type="component" value="Unassembled WGS sequence"/>
</dbReference>
<accession>A0A5B0Q4I7</accession>
<feature type="chain" id="PRO_5036137915" description="Hydrophobin" evidence="1">
    <location>
        <begin position="22"/>
        <end position="109"/>
    </location>
</feature>
<evidence type="ECO:0000313" key="2">
    <source>
        <dbReference type="EMBL" id="KAA1096847.1"/>
    </source>
</evidence>
<dbReference type="EMBL" id="VSWC01000067">
    <property type="protein sequence ID" value="KAA1096847.1"/>
    <property type="molecule type" value="Genomic_DNA"/>
</dbReference>
<sequence>MLQFLRLIALVSLVAPWGVTCEDSDDDAPQERYFGCRRNVDAICTASTEDAQKQNLTWAIRLHHGKRDYKCPEENYPLCCHQGDFNIGSATSFLLVSTDATAFCDPGGQ</sequence>
<evidence type="ECO:0000313" key="5">
    <source>
        <dbReference type="Proteomes" id="UP000325313"/>
    </source>
</evidence>
<keyword evidence="1" id="KW-0732">Signal</keyword>